<dbReference type="GO" id="GO:0003677">
    <property type="term" value="F:DNA binding"/>
    <property type="evidence" value="ECO:0007669"/>
    <property type="project" value="InterPro"/>
</dbReference>
<evidence type="ECO:0000313" key="3">
    <source>
        <dbReference type="Proteomes" id="UP000503820"/>
    </source>
</evidence>
<sequence length="100" mass="11336">MSNTRRIYDAEFKRNAVMLAEEPGRTVADVAESLGIGPDLIYRWGREMRGQGLIAFPGHGKPALTDEQRRIKELEKKLRDAEIERDILKKALAIFSKAPN</sequence>
<organism evidence="2 3">
    <name type="scientific">Desulfovibrio psychrotolerans</name>
    <dbReference type="NCBI Taxonomy" id="415242"/>
    <lineage>
        <taxon>Bacteria</taxon>
        <taxon>Pseudomonadati</taxon>
        <taxon>Thermodesulfobacteriota</taxon>
        <taxon>Desulfovibrionia</taxon>
        <taxon>Desulfovibrionales</taxon>
        <taxon>Desulfovibrionaceae</taxon>
        <taxon>Desulfovibrio</taxon>
    </lineage>
</organism>
<dbReference type="Proteomes" id="UP000503820">
    <property type="component" value="Unassembled WGS sequence"/>
</dbReference>
<proteinExistence type="predicted"/>
<accession>A0A7J0BXX1</accession>
<dbReference type="GO" id="GO:0004803">
    <property type="term" value="F:transposase activity"/>
    <property type="evidence" value="ECO:0007669"/>
    <property type="project" value="InterPro"/>
</dbReference>
<dbReference type="InterPro" id="IPR002514">
    <property type="entry name" value="Transposase_8"/>
</dbReference>
<protein>
    <submittedName>
        <fullName evidence="2">Transposase</fullName>
    </submittedName>
</protein>
<dbReference type="Pfam" id="PF01527">
    <property type="entry name" value="HTH_Tnp_1"/>
    <property type="match status" value="1"/>
</dbReference>
<comment type="caution">
    <text evidence="2">The sequence shown here is derived from an EMBL/GenBank/DDBJ whole genome shotgun (WGS) entry which is preliminary data.</text>
</comment>
<feature type="coiled-coil region" evidence="1">
    <location>
        <begin position="64"/>
        <end position="91"/>
    </location>
</feature>
<evidence type="ECO:0000256" key="1">
    <source>
        <dbReference type="SAM" id="Coils"/>
    </source>
</evidence>
<evidence type="ECO:0000313" key="2">
    <source>
        <dbReference type="EMBL" id="GFM38032.1"/>
    </source>
</evidence>
<dbReference type="GO" id="GO:0006313">
    <property type="term" value="P:DNA transposition"/>
    <property type="evidence" value="ECO:0007669"/>
    <property type="project" value="InterPro"/>
</dbReference>
<dbReference type="EMBL" id="BLVP01000016">
    <property type="protein sequence ID" value="GFM38032.1"/>
    <property type="molecule type" value="Genomic_DNA"/>
</dbReference>
<dbReference type="InterPro" id="IPR009057">
    <property type="entry name" value="Homeodomain-like_sf"/>
</dbReference>
<dbReference type="SUPFAM" id="SSF46689">
    <property type="entry name" value="Homeodomain-like"/>
    <property type="match status" value="1"/>
</dbReference>
<dbReference type="Gene3D" id="1.10.10.60">
    <property type="entry name" value="Homeodomain-like"/>
    <property type="match status" value="1"/>
</dbReference>
<gene>
    <name evidence="2" type="ORF">DSM19430T_27160</name>
</gene>
<keyword evidence="1" id="KW-0175">Coiled coil</keyword>
<reference evidence="2 3" key="1">
    <citation type="submission" date="2020-05" db="EMBL/GenBank/DDBJ databases">
        <title>Draft genome sequence of Desulfovibrio psychrotolerans JS1T.</title>
        <authorList>
            <person name="Ueno A."/>
            <person name="Tamazawa S."/>
            <person name="Tamamura S."/>
            <person name="Murakami T."/>
            <person name="Kiyama T."/>
            <person name="Inomata H."/>
            <person name="Amano Y."/>
            <person name="Miyakawa K."/>
            <person name="Tamaki H."/>
            <person name="Naganuma T."/>
            <person name="Kaneko K."/>
        </authorList>
    </citation>
    <scope>NUCLEOTIDE SEQUENCE [LARGE SCALE GENOMIC DNA]</scope>
    <source>
        <strain evidence="2 3">JS1</strain>
    </source>
</reference>
<dbReference type="AlphaFoldDB" id="A0A7J0BXX1"/>
<name>A0A7J0BXX1_9BACT</name>
<keyword evidence="3" id="KW-1185">Reference proteome</keyword>